<dbReference type="GO" id="GO:0031418">
    <property type="term" value="F:L-ascorbic acid binding"/>
    <property type="evidence" value="ECO:0007669"/>
    <property type="project" value="UniProtKB-KW"/>
</dbReference>
<organism evidence="12 13">
    <name type="scientific">Oldenlandia corymbosa var. corymbosa</name>
    <dbReference type="NCBI Taxonomy" id="529605"/>
    <lineage>
        <taxon>Eukaryota</taxon>
        <taxon>Viridiplantae</taxon>
        <taxon>Streptophyta</taxon>
        <taxon>Embryophyta</taxon>
        <taxon>Tracheophyta</taxon>
        <taxon>Spermatophyta</taxon>
        <taxon>Magnoliopsida</taxon>
        <taxon>eudicotyledons</taxon>
        <taxon>Gunneridae</taxon>
        <taxon>Pentapetalae</taxon>
        <taxon>asterids</taxon>
        <taxon>lamiids</taxon>
        <taxon>Gentianales</taxon>
        <taxon>Rubiaceae</taxon>
        <taxon>Rubioideae</taxon>
        <taxon>Spermacoceae</taxon>
        <taxon>Hedyotis-Oldenlandia complex</taxon>
        <taxon>Oldenlandia</taxon>
    </lineage>
</organism>
<evidence type="ECO:0000313" key="12">
    <source>
        <dbReference type="EMBL" id="CAI9114711.1"/>
    </source>
</evidence>
<evidence type="ECO:0000259" key="11">
    <source>
        <dbReference type="Pfam" id="PF14226"/>
    </source>
</evidence>
<keyword evidence="8" id="KW-0408">Iron</keyword>
<sequence>MEVERVQAIASLSKSQDTIPAEYIRSENEQPAITTLHGVVLEVPVIDLGAGSGDVVEQITEAAKTWGIFQIVNHGIPDEVIAKLQQVGKEFFEVVPQEEKELIAKLPGSDSIEGYGTRLQKEVDGKKGWVDHLFHRVWPPPAINYRFWPKNPPSYREANEVYANKLHGVADKMFECLSEGLGLEPNAVKDALGGEDLIYLMKINYYPPCPRPDLALGVVAHTDMSSITILVPNEVQGLQVFKDDYWYDVKYIPNALIVHIGDQIEILSNGIYKSVYHRTTVNKEKTRMSWPVFLEPTPDQEIGPILELINEANPPKFKTKKYKDYVYSKLAETEMPPELVRQYTEDSEESDEELQLGVHYDTELSKRNEVIQTFGTQSQVKPPQERPKLYKCSTILL</sequence>
<dbReference type="GO" id="GO:0009813">
    <property type="term" value="P:flavonoid biosynthetic process"/>
    <property type="evidence" value="ECO:0007669"/>
    <property type="project" value="UniProtKB-KW"/>
</dbReference>
<keyword evidence="9" id="KW-0284">Flavonoid biosynthesis</keyword>
<evidence type="ECO:0000259" key="10">
    <source>
        <dbReference type="Pfam" id="PF03171"/>
    </source>
</evidence>
<evidence type="ECO:0000256" key="9">
    <source>
        <dbReference type="ARBA" id="ARBA00023241"/>
    </source>
</evidence>
<dbReference type="SUPFAM" id="SSF51197">
    <property type="entry name" value="Clavaminate synthase-like"/>
    <property type="match status" value="1"/>
</dbReference>
<comment type="cofactor">
    <cofactor evidence="1">
        <name>L-ascorbate</name>
        <dbReference type="ChEBI" id="CHEBI:38290"/>
    </cofactor>
</comment>
<evidence type="ECO:0000256" key="7">
    <source>
        <dbReference type="ARBA" id="ARBA00023002"/>
    </source>
</evidence>
<keyword evidence="4" id="KW-0479">Metal-binding</keyword>
<dbReference type="PANTHER" id="PTHR47991">
    <property type="entry name" value="OXOGLUTARATE/IRON-DEPENDENT DIOXYGENASE"/>
    <property type="match status" value="1"/>
</dbReference>
<name>A0AAV1E3D0_OLDCO</name>
<dbReference type="Pfam" id="PF03171">
    <property type="entry name" value="2OG-FeII_Oxy"/>
    <property type="match status" value="1"/>
</dbReference>
<protein>
    <submittedName>
        <fullName evidence="12">OLC1v1015493C2</fullName>
    </submittedName>
</protein>
<dbReference type="InterPro" id="IPR027443">
    <property type="entry name" value="IPNS-like_sf"/>
</dbReference>
<evidence type="ECO:0000256" key="2">
    <source>
        <dbReference type="ARBA" id="ARBA00001962"/>
    </source>
</evidence>
<reference evidence="12" key="1">
    <citation type="submission" date="2023-03" db="EMBL/GenBank/DDBJ databases">
        <authorList>
            <person name="Julca I."/>
        </authorList>
    </citation>
    <scope>NUCLEOTIDE SEQUENCE</scope>
</reference>
<dbReference type="GO" id="GO:0046872">
    <property type="term" value="F:metal ion binding"/>
    <property type="evidence" value="ECO:0007669"/>
    <property type="project" value="UniProtKB-KW"/>
</dbReference>
<keyword evidence="5" id="KW-0847">Vitamin C</keyword>
<dbReference type="Proteomes" id="UP001161247">
    <property type="component" value="Chromosome 8"/>
</dbReference>
<evidence type="ECO:0000256" key="5">
    <source>
        <dbReference type="ARBA" id="ARBA00022896"/>
    </source>
</evidence>
<dbReference type="InterPro" id="IPR026992">
    <property type="entry name" value="DIOX_N"/>
</dbReference>
<dbReference type="Pfam" id="PF14226">
    <property type="entry name" value="DIOX_N"/>
    <property type="match status" value="1"/>
</dbReference>
<keyword evidence="6" id="KW-0223">Dioxygenase</keyword>
<proteinExistence type="inferred from homology"/>
<evidence type="ECO:0000256" key="6">
    <source>
        <dbReference type="ARBA" id="ARBA00022964"/>
    </source>
</evidence>
<feature type="domain" description="Isopenicillin N synthase-like Fe(2+) 2OG dioxygenase" evidence="10">
    <location>
        <begin position="200"/>
        <end position="296"/>
    </location>
</feature>
<dbReference type="InterPro" id="IPR050295">
    <property type="entry name" value="Plant_2OG-oxidoreductases"/>
</dbReference>
<comment type="cofactor">
    <cofactor evidence="2">
        <name>Fe cation</name>
        <dbReference type="ChEBI" id="CHEBI:24875"/>
    </cofactor>
</comment>
<evidence type="ECO:0000313" key="13">
    <source>
        <dbReference type="Proteomes" id="UP001161247"/>
    </source>
</evidence>
<evidence type="ECO:0000256" key="1">
    <source>
        <dbReference type="ARBA" id="ARBA00001961"/>
    </source>
</evidence>
<dbReference type="InterPro" id="IPR044861">
    <property type="entry name" value="IPNS-like_FE2OG_OXY"/>
</dbReference>
<evidence type="ECO:0000256" key="4">
    <source>
        <dbReference type="ARBA" id="ARBA00022723"/>
    </source>
</evidence>
<gene>
    <name evidence="12" type="ORF">OLC1_LOCUS21379</name>
</gene>
<keyword evidence="7" id="KW-0560">Oxidoreductase</keyword>
<feature type="domain" description="Non-haem dioxygenase N-terminal" evidence="11">
    <location>
        <begin position="43"/>
        <end position="151"/>
    </location>
</feature>
<dbReference type="AlphaFoldDB" id="A0AAV1E3D0"/>
<dbReference type="FunFam" id="2.60.120.330:FF:000009">
    <property type="entry name" value="Flavonol synthase"/>
    <property type="match status" value="1"/>
</dbReference>
<evidence type="ECO:0000256" key="8">
    <source>
        <dbReference type="ARBA" id="ARBA00023004"/>
    </source>
</evidence>
<comment type="similarity">
    <text evidence="3">Belongs to the iron/ascorbate-dependent oxidoreductase family.</text>
</comment>
<keyword evidence="13" id="KW-1185">Reference proteome</keyword>
<dbReference type="GO" id="GO:0046148">
    <property type="term" value="P:pigment biosynthetic process"/>
    <property type="evidence" value="ECO:0007669"/>
    <property type="project" value="UniProtKB-ARBA"/>
</dbReference>
<dbReference type="GO" id="GO:0016706">
    <property type="term" value="F:2-oxoglutarate-dependent dioxygenase activity"/>
    <property type="evidence" value="ECO:0007669"/>
    <property type="project" value="UniProtKB-ARBA"/>
</dbReference>
<dbReference type="EMBL" id="OX459125">
    <property type="protein sequence ID" value="CAI9114711.1"/>
    <property type="molecule type" value="Genomic_DNA"/>
</dbReference>
<evidence type="ECO:0000256" key="3">
    <source>
        <dbReference type="ARBA" id="ARBA00008056"/>
    </source>
</evidence>
<dbReference type="Gene3D" id="2.60.120.330">
    <property type="entry name" value="B-lactam Antibiotic, Isopenicillin N Synthase, Chain"/>
    <property type="match status" value="1"/>
</dbReference>
<accession>A0AAV1E3D0</accession>